<dbReference type="Pfam" id="PF05133">
    <property type="entry name" value="SPP1_portal"/>
    <property type="match status" value="1"/>
</dbReference>
<reference evidence="1 2" key="1">
    <citation type="submission" date="2016-10" db="EMBL/GenBank/DDBJ databases">
        <title>Evaluation of Human, Animal and Environmental Mycobacterium chelonae Isolates by Core Genome Phylogenomic Analysis, Targeted Gene Comparison, and Anti-microbial Susceptibility Patterns: A Tale of Mistaken Identities.</title>
        <authorList>
            <person name="Fogelson S.B."/>
            <person name="Camus A.C."/>
            <person name="Lorenz W."/>
            <person name="Vasireddy R."/>
            <person name="Vasireddy S."/>
            <person name="Smith T."/>
            <person name="Brown-Elliott B.A."/>
            <person name="Wallace R.J.Jr."/>
            <person name="Hasan N.A."/>
            <person name="Reischl U."/>
            <person name="Sanchez S."/>
        </authorList>
    </citation>
    <scope>NUCLEOTIDE SEQUENCE [LARGE SCALE GENOMIC DNA]</scope>
    <source>
        <strain evidence="1 2">42895</strain>
    </source>
</reference>
<evidence type="ECO:0008006" key="3">
    <source>
        <dbReference type="Google" id="ProtNLM"/>
    </source>
</evidence>
<proteinExistence type="predicted"/>
<protein>
    <recommendedName>
        <fullName evidence="3">Phage portal protein</fullName>
    </recommendedName>
</protein>
<gene>
    <name evidence="1" type="ORF">BKG62_01835</name>
</gene>
<comment type="caution">
    <text evidence="1">The sequence shown here is derived from an EMBL/GenBank/DDBJ whole genome shotgun (WGS) entry which is preliminary data.</text>
</comment>
<name>A0AB73ML25_MYCCH</name>
<dbReference type="InterPro" id="IPR021145">
    <property type="entry name" value="Portal_protein_SPP1_Gp6-like"/>
</dbReference>
<dbReference type="AlphaFoldDB" id="A0AB73ML25"/>
<dbReference type="EMBL" id="MLHW01000001">
    <property type="protein sequence ID" value="OHT54957.1"/>
    <property type="molecule type" value="Genomic_DNA"/>
</dbReference>
<evidence type="ECO:0000313" key="1">
    <source>
        <dbReference type="EMBL" id="OHT54957.1"/>
    </source>
</evidence>
<organism evidence="1 2">
    <name type="scientific">Mycobacteroides chelonae</name>
    <name type="common">Mycobacterium chelonae</name>
    <dbReference type="NCBI Taxonomy" id="1774"/>
    <lineage>
        <taxon>Bacteria</taxon>
        <taxon>Bacillati</taxon>
        <taxon>Actinomycetota</taxon>
        <taxon>Actinomycetes</taxon>
        <taxon>Mycobacteriales</taxon>
        <taxon>Mycobacteriaceae</taxon>
        <taxon>Mycobacteroides</taxon>
    </lineage>
</organism>
<evidence type="ECO:0000313" key="2">
    <source>
        <dbReference type="Proteomes" id="UP000180113"/>
    </source>
</evidence>
<accession>A0AB73ML25</accession>
<sequence length="463" mass="50819">MELLGALDAPQHRYSELELYYEGRQPLAFLSSDARAALDNRFGRMVSNIPRLAVNSLAERLRITGLTDADVWDDWLGNDLDQLATVAHREALLYGSSFVIVWADPQGRPQVSVESARQVQVKRDPGTREVVAAVKRWRTATQTFAVLYLPDQIQHWRANTTGAATPAFELIETLDNPLGVVPVVELKNIDRLPILASTSPDMFDHGLSEIDDLKPLVDGLAKILSDMMVTSEYVGRPRRWATGIELVERPVLDSEGNPVTEDGEPVMEAVNPIPEGNRAMVSENDAAHFGQLPGAELRGYETAVNVLLGQIMAVSALPAHYVGIFTDNPASADALRASEAGITARAEARQAVFGRAWEQVARLMVAIRDRSEVAEVRARVRWADASTRSTAQEADAVTKLVGAGILSVPGALRRLGFTEEEIAQELLDTAQYKEANTHPEMVTAYRYYNGLAKEDAQKQKDAA</sequence>
<dbReference type="Proteomes" id="UP000180113">
    <property type="component" value="Unassembled WGS sequence"/>
</dbReference>